<name>A0A7D6BLK6_FERL1</name>
<evidence type="ECO:0008006" key="3">
    <source>
        <dbReference type="Google" id="ProtNLM"/>
    </source>
</evidence>
<dbReference type="PANTHER" id="PTHR33969:SF2">
    <property type="entry name" value="SEGREGATION AND CONDENSATION PROTEIN A"/>
    <property type="match status" value="1"/>
</dbReference>
<evidence type="ECO:0000313" key="2">
    <source>
        <dbReference type="Proteomes" id="UP000510821"/>
    </source>
</evidence>
<reference evidence="2" key="1">
    <citation type="submission" date="2020-07" db="EMBL/GenBank/DDBJ databases">
        <title>Metabolic diversity and evolutionary history of the archaeal phylum ###Micrarchaeota### uncovered from a freshwater lake metagenome.</title>
        <authorList>
            <person name="Kadnikov V.V."/>
            <person name="Savvichev A.S."/>
            <person name="Mardanov A.V."/>
            <person name="Beletsky A.V."/>
            <person name="Chupakov A.V."/>
            <person name="Kokryatskaya N.M."/>
            <person name="Pimenov N.V."/>
            <person name="Ravin N.V."/>
        </authorList>
    </citation>
    <scope>NUCLEOTIDE SEQUENCE [LARGE SCALE GENOMIC DNA]</scope>
</reference>
<evidence type="ECO:0000313" key="1">
    <source>
        <dbReference type="EMBL" id="QLJ52896.1"/>
    </source>
</evidence>
<accession>A0A7D6BLK6</accession>
<gene>
    <name evidence="1" type="ORF">Sv326_0721</name>
</gene>
<dbReference type="InterPro" id="IPR003768">
    <property type="entry name" value="ScpA"/>
</dbReference>
<dbReference type="AlphaFoldDB" id="A0A7D6BLK6"/>
<dbReference type="InterPro" id="IPR023093">
    <property type="entry name" value="ScpA-like_C"/>
</dbReference>
<dbReference type="PANTHER" id="PTHR33969">
    <property type="entry name" value="SEGREGATION AND CONDENSATION PROTEIN A"/>
    <property type="match status" value="1"/>
</dbReference>
<dbReference type="Gene3D" id="1.10.10.580">
    <property type="entry name" value="Structural maintenance of chromosome 1. Chain E"/>
    <property type="match status" value="1"/>
</dbReference>
<proteinExistence type="predicted"/>
<sequence>MPRMEEGKVDLEQLVAQPTWREMLLDLVVSEKLDPWNIDLVDIASKYLERVKKLQKLDLRVPANLILAASILLRFKSDALRFEEEEQVVEQQTFIDETQAPVEIPMLSLRTRIPRKRKVTLNELMGALEEVFEEQRKKQEKPVIKENMIINVPKYDITARMKEIYAKVKKTADTSGLVTFSSLLKEKNRKEIIYTLIPILHLAQDGKLSVFQEKFFGEIFIQLPVEEGKAKAA</sequence>
<dbReference type="EMBL" id="CP058998">
    <property type="protein sequence ID" value="QLJ52896.1"/>
    <property type="molecule type" value="Genomic_DNA"/>
</dbReference>
<dbReference type="Pfam" id="PF02616">
    <property type="entry name" value="SMC_ScpA"/>
    <property type="match status" value="1"/>
</dbReference>
<protein>
    <recommendedName>
        <fullName evidence="3">Segregation and condensation protein A</fullName>
    </recommendedName>
</protein>
<dbReference type="Gene3D" id="6.10.250.2410">
    <property type="match status" value="1"/>
</dbReference>
<dbReference type="KEGG" id="flt:Sv326_0721"/>
<dbReference type="Proteomes" id="UP000510821">
    <property type="component" value="Chromosome"/>
</dbReference>
<organism evidence="1 2">
    <name type="scientific">Fermentimicrarchaeum limneticum</name>
    <dbReference type="NCBI Taxonomy" id="2795018"/>
    <lineage>
        <taxon>Archaea</taxon>
        <taxon>Candidatus Micrarchaeota</taxon>
        <taxon>Candidatus Fermentimicrarchaeales</taxon>
        <taxon>Candidatus Fermentimicrarchaeaceae</taxon>
        <taxon>Candidatus Fermentimicrarchaeum</taxon>
    </lineage>
</organism>